<evidence type="ECO:0000313" key="3">
    <source>
        <dbReference type="Proteomes" id="UP000800036"/>
    </source>
</evidence>
<organism evidence="2 3">
    <name type="scientific">Bimuria novae-zelandiae CBS 107.79</name>
    <dbReference type="NCBI Taxonomy" id="1447943"/>
    <lineage>
        <taxon>Eukaryota</taxon>
        <taxon>Fungi</taxon>
        <taxon>Dikarya</taxon>
        <taxon>Ascomycota</taxon>
        <taxon>Pezizomycotina</taxon>
        <taxon>Dothideomycetes</taxon>
        <taxon>Pleosporomycetidae</taxon>
        <taxon>Pleosporales</taxon>
        <taxon>Massarineae</taxon>
        <taxon>Didymosphaeriaceae</taxon>
        <taxon>Bimuria</taxon>
    </lineage>
</organism>
<name>A0A6A5VI76_9PLEO</name>
<evidence type="ECO:0000313" key="2">
    <source>
        <dbReference type="EMBL" id="KAF1976914.1"/>
    </source>
</evidence>
<feature type="compositionally biased region" description="Low complexity" evidence="1">
    <location>
        <begin position="191"/>
        <end position="200"/>
    </location>
</feature>
<accession>A0A6A5VI76</accession>
<gene>
    <name evidence="2" type="ORF">BU23DRAFT_15171</name>
</gene>
<reference evidence="2" key="1">
    <citation type="journal article" date="2020" name="Stud. Mycol.">
        <title>101 Dothideomycetes genomes: a test case for predicting lifestyles and emergence of pathogens.</title>
        <authorList>
            <person name="Haridas S."/>
            <person name="Albert R."/>
            <person name="Binder M."/>
            <person name="Bloem J."/>
            <person name="Labutti K."/>
            <person name="Salamov A."/>
            <person name="Andreopoulos B."/>
            <person name="Baker S."/>
            <person name="Barry K."/>
            <person name="Bills G."/>
            <person name="Bluhm B."/>
            <person name="Cannon C."/>
            <person name="Castanera R."/>
            <person name="Culley D."/>
            <person name="Daum C."/>
            <person name="Ezra D."/>
            <person name="Gonzalez J."/>
            <person name="Henrissat B."/>
            <person name="Kuo A."/>
            <person name="Liang C."/>
            <person name="Lipzen A."/>
            <person name="Lutzoni F."/>
            <person name="Magnuson J."/>
            <person name="Mondo S."/>
            <person name="Nolan M."/>
            <person name="Ohm R."/>
            <person name="Pangilinan J."/>
            <person name="Park H.-J."/>
            <person name="Ramirez L."/>
            <person name="Alfaro M."/>
            <person name="Sun H."/>
            <person name="Tritt A."/>
            <person name="Yoshinaga Y."/>
            <person name="Zwiers L.-H."/>
            <person name="Turgeon B."/>
            <person name="Goodwin S."/>
            <person name="Spatafora J."/>
            <person name="Crous P."/>
            <person name="Grigoriev I."/>
        </authorList>
    </citation>
    <scope>NUCLEOTIDE SEQUENCE</scope>
    <source>
        <strain evidence="2">CBS 107.79</strain>
    </source>
</reference>
<evidence type="ECO:0000256" key="1">
    <source>
        <dbReference type="SAM" id="MobiDB-lite"/>
    </source>
</evidence>
<dbReference type="Proteomes" id="UP000800036">
    <property type="component" value="Unassembled WGS sequence"/>
</dbReference>
<proteinExistence type="predicted"/>
<protein>
    <submittedName>
        <fullName evidence="2">Uncharacterized protein</fullName>
    </submittedName>
</protein>
<feature type="region of interest" description="Disordered" evidence="1">
    <location>
        <begin position="190"/>
        <end position="220"/>
    </location>
</feature>
<dbReference type="EMBL" id="ML976665">
    <property type="protein sequence ID" value="KAF1976914.1"/>
    <property type="molecule type" value="Genomic_DNA"/>
</dbReference>
<dbReference type="AlphaFoldDB" id="A0A6A5VI76"/>
<keyword evidence="3" id="KW-1185">Reference proteome</keyword>
<sequence>MGPVVSAEHEDEVLRTRPVIGTPENLRRLLKSHVMIRRPQCLPRHIVVELQLPEMDREFAYLFHSGPNPVRKYLDRLHAMLDVMPPDIWTVQIRPTQKAAEHEPFMLEACLDRLVGFRDRGVKDAVMMKSGRIFDLDEPSEWLPLLNDLNLHERSEFQPMLLRQDWYRHRWLQKNTFVARVLDALRMTNPTTTTTTTTTTQQNRHEHHSSKNKGISGYRK</sequence>